<dbReference type="AlphaFoldDB" id="A0A2Z6SBB2"/>
<gene>
    <name evidence="1" type="ORF">RclHR1_08200007</name>
</gene>
<dbReference type="Proteomes" id="UP000247702">
    <property type="component" value="Unassembled WGS sequence"/>
</dbReference>
<accession>A0A2Z6SBB2</accession>
<sequence>MIIDEKYDWAFEIKDYQMKSITKLLKLRLLDKKHNWTFKIELSDKKHDWAFKIKIARLKTQLGLTDEKHNWTFEIKD</sequence>
<proteinExistence type="predicted"/>
<name>A0A2Z6SBB2_9GLOM</name>
<comment type="caution">
    <text evidence="1">The sequence shown here is derived from an EMBL/GenBank/DDBJ whole genome shotgun (WGS) entry which is preliminary data.</text>
</comment>
<organism evidence="1 2">
    <name type="scientific">Rhizophagus clarus</name>
    <dbReference type="NCBI Taxonomy" id="94130"/>
    <lineage>
        <taxon>Eukaryota</taxon>
        <taxon>Fungi</taxon>
        <taxon>Fungi incertae sedis</taxon>
        <taxon>Mucoromycota</taxon>
        <taxon>Glomeromycotina</taxon>
        <taxon>Glomeromycetes</taxon>
        <taxon>Glomerales</taxon>
        <taxon>Glomeraceae</taxon>
        <taxon>Rhizophagus</taxon>
    </lineage>
</organism>
<reference evidence="1 2" key="1">
    <citation type="submission" date="2017-11" db="EMBL/GenBank/DDBJ databases">
        <title>The genome of Rhizophagus clarus HR1 reveals common genetic basis of auxotrophy among arbuscular mycorrhizal fungi.</title>
        <authorList>
            <person name="Kobayashi Y."/>
        </authorList>
    </citation>
    <scope>NUCLEOTIDE SEQUENCE [LARGE SCALE GENOMIC DNA]</scope>
    <source>
        <strain evidence="1 2">HR1</strain>
    </source>
</reference>
<evidence type="ECO:0000313" key="1">
    <source>
        <dbReference type="EMBL" id="GBC08555.1"/>
    </source>
</evidence>
<dbReference type="EMBL" id="BEXD01004227">
    <property type="protein sequence ID" value="GBC08555.1"/>
    <property type="molecule type" value="Genomic_DNA"/>
</dbReference>
<evidence type="ECO:0000313" key="2">
    <source>
        <dbReference type="Proteomes" id="UP000247702"/>
    </source>
</evidence>
<keyword evidence="2" id="KW-1185">Reference proteome</keyword>
<protein>
    <submittedName>
        <fullName evidence="1">Uncharacterized protein</fullName>
    </submittedName>
</protein>